<dbReference type="InterPro" id="IPR034660">
    <property type="entry name" value="DinB/YfiT-like"/>
</dbReference>
<comment type="caution">
    <text evidence="2">The sequence shown here is derived from an EMBL/GenBank/DDBJ whole genome shotgun (WGS) entry which is preliminary data.</text>
</comment>
<evidence type="ECO:0000313" key="2">
    <source>
        <dbReference type="EMBL" id="MBC6994685.1"/>
    </source>
</evidence>
<evidence type="ECO:0000259" key="1">
    <source>
        <dbReference type="Pfam" id="PF12867"/>
    </source>
</evidence>
<dbReference type="Gene3D" id="1.20.120.450">
    <property type="entry name" value="dinb family like domain"/>
    <property type="match status" value="1"/>
</dbReference>
<organism evidence="2 3">
    <name type="scientific">Neolewinella lacunae</name>
    <dbReference type="NCBI Taxonomy" id="1517758"/>
    <lineage>
        <taxon>Bacteria</taxon>
        <taxon>Pseudomonadati</taxon>
        <taxon>Bacteroidota</taxon>
        <taxon>Saprospiria</taxon>
        <taxon>Saprospirales</taxon>
        <taxon>Lewinellaceae</taxon>
        <taxon>Neolewinella</taxon>
    </lineage>
</organism>
<protein>
    <submittedName>
        <fullName evidence="2">DinB family protein</fullName>
    </submittedName>
</protein>
<dbReference type="AlphaFoldDB" id="A0A923PLL3"/>
<dbReference type="RefSeq" id="WP_187466750.1">
    <property type="nucleotide sequence ID" value="NZ_JACSIT010000100.1"/>
</dbReference>
<keyword evidence="3" id="KW-1185">Reference proteome</keyword>
<reference evidence="2" key="1">
    <citation type="submission" date="2020-08" db="EMBL/GenBank/DDBJ databases">
        <title>Lewinella bacteria from marine environments.</title>
        <authorList>
            <person name="Zhong Y."/>
        </authorList>
    </citation>
    <scope>NUCLEOTIDE SEQUENCE</scope>
    <source>
        <strain evidence="2">KCTC 42187</strain>
    </source>
</reference>
<dbReference type="Pfam" id="PF12867">
    <property type="entry name" value="DinB_2"/>
    <property type="match status" value="1"/>
</dbReference>
<dbReference type="SUPFAM" id="SSF109854">
    <property type="entry name" value="DinB/YfiT-like putative metalloenzymes"/>
    <property type="match status" value="1"/>
</dbReference>
<gene>
    <name evidence="2" type="ORF">H9S92_10955</name>
</gene>
<proteinExistence type="predicted"/>
<dbReference type="EMBL" id="JACSIT010000100">
    <property type="protein sequence ID" value="MBC6994685.1"/>
    <property type="molecule type" value="Genomic_DNA"/>
</dbReference>
<dbReference type="Proteomes" id="UP000650081">
    <property type="component" value="Unassembled WGS sequence"/>
</dbReference>
<feature type="domain" description="DinB-like" evidence="1">
    <location>
        <begin position="30"/>
        <end position="163"/>
    </location>
</feature>
<accession>A0A923PLL3</accession>
<sequence length="171" mass="19452">MRVTDLQPDEYGSFYAGYIAKIPEITLRSAFDESSAALLDYLTHVPEERADYAYAPGKWTIKECLQHIIDTERIFSYRALRIGRGDLTPLPGFEQNDFARVMDVSGRKLLEMIDEFRLVRQSSIVLFSSFTKDDLLRKGTMSGASASTRGIGYVMCGHVLHHADVFRERYA</sequence>
<dbReference type="InterPro" id="IPR024775">
    <property type="entry name" value="DinB-like"/>
</dbReference>
<name>A0A923PLL3_9BACT</name>
<evidence type="ECO:0000313" key="3">
    <source>
        <dbReference type="Proteomes" id="UP000650081"/>
    </source>
</evidence>